<dbReference type="CDD" id="cd19511">
    <property type="entry name" value="RecA-like_CDC48_r2-like"/>
    <property type="match status" value="1"/>
</dbReference>
<dbReference type="EMBL" id="LSSM01002139">
    <property type="protein sequence ID" value="OMJ22909.1"/>
    <property type="molecule type" value="Genomic_DNA"/>
</dbReference>
<evidence type="ECO:0000259" key="5">
    <source>
        <dbReference type="SMART" id="SM00382"/>
    </source>
</evidence>
<dbReference type="FunFam" id="3.40.50.300:FF:001985">
    <property type="entry name" value="Chromosome 9, whole genome shotgun sequence"/>
    <property type="match status" value="1"/>
</dbReference>
<dbReference type="PANTHER" id="PTHR23077">
    <property type="entry name" value="AAA-FAMILY ATPASE"/>
    <property type="match status" value="1"/>
</dbReference>
<dbReference type="GO" id="GO:0005524">
    <property type="term" value="F:ATP binding"/>
    <property type="evidence" value="ECO:0007669"/>
    <property type="project" value="UniProtKB-KW"/>
</dbReference>
<dbReference type="Pfam" id="PF00004">
    <property type="entry name" value="AAA"/>
    <property type="match status" value="2"/>
</dbReference>
<dbReference type="PANTHER" id="PTHR23077:SF27">
    <property type="entry name" value="ATPASE FAMILY GENE 2 PROTEIN HOMOLOG A"/>
    <property type="match status" value="1"/>
</dbReference>
<dbReference type="Pfam" id="PF17862">
    <property type="entry name" value="AAA_lid_3"/>
    <property type="match status" value="2"/>
</dbReference>
<dbReference type="SUPFAM" id="SSF52540">
    <property type="entry name" value="P-loop containing nucleoside triphosphate hydrolases"/>
    <property type="match status" value="2"/>
</dbReference>
<dbReference type="OrthoDB" id="27435at2759"/>
<feature type="domain" description="AAA+ ATPase" evidence="5">
    <location>
        <begin position="234"/>
        <end position="378"/>
    </location>
</feature>
<evidence type="ECO:0000256" key="2">
    <source>
        <dbReference type="ARBA" id="ARBA00022490"/>
    </source>
</evidence>
<name>A0A1R1Y7M9_9FUNG</name>
<keyword evidence="2" id="KW-0963">Cytoplasm</keyword>
<evidence type="ECO:0000256" key="1">
    <source>
        <dbReference type="ARBA" id="ARBA00004496"/>
    </source>
</evidence>
<dbReference type="AlphaFoldDB" id="A0A1R1Y7M9"/>
<comment type="subcellular location">
    <subcellularLocation>
        <location evidence="1">Cytoplasm</location>
    </subcellularLocation>
</comment>
<dbReference type="Proteomes" id="UP000187429">
    <property type="component" value="Unassembled WGS sequence"/>
</dbReference>
<dbReference type="SMART" id="SM00382">
    <property type="entry name" value="AAA"/>
    <property type="match status" value="2"/>
</dbReference>
<dbReference type="Gene3D" id="3.40.50.300">
    <property type="entry name" value="P-loop containing nucleotide triphosphate hydrolases"/>
    <property type="match status" value="2"/>
</dbReference>
<dbReference type="InterPro" id="IPR003960">
    <property type="entry name" value="ATPase_AAA_CS"/>
</dbReference>
<dbReference type="InterPro" id="IPR041569">
    <property type="entry name" value="AAA_lid_3"/>
</dbReference>
<evidence type="ECO:0000313" key="6">
    <source>
        <dbReference type="EMBL" id="OMJ22909.1"/>
    </source>
</evidence>
<dbReference type="Gene3D" id="1.10.8.60">
    <property type="match status" value="2"/>
</dbReference>
<dbReference type="InterPro" id="IPR003593">
    <property type="entry name" value="AAA+_ATPase"/>
</dbReference>
<keyword evidence="7" id="KW-1185">Reference proteome</keyword>
<dbReference type="FunFam" id="3.40.50.300:FF:000567">
    <property type="entry name" value="ATPase, AAA family protein"/>
    <property type="match status" value="1"/>
</dbReference>
<dbReference type="InterPro" id="IPR027417">
    <property type="entry name" value="P-loop_NTPase"/>
</dbReference>
<evidence type="ECO:0000313" key="7">
    <source>
        <dbReference type="Proteomes" id="UP000187429"/>
    </source>
</evidence>
<feature type="domain" description="AAA+ ATPase" evidence="5">
    <location>
        <begin position="541"/>
        <end position="682"/>
    </location>
</feature>
<dbReference type="InterPro" id="IPR003959">
    <property type="entry name" value="ATPase_AAA_core"/>
</dbReference>
<evidence type="ECO:0000256" key="4">
    <source>
        <dbReference type="ARBA" id="ARBA00022840"/>
    </source>
</evidence>
<gene>
    <name evidence="6" type="ORF">AYI69_g5214</name>
</gene>
<dbReference type="InterPro" id="IPR050168">
    <property type="entry name" value="AAA_ATPase_domain"/>
</dbReference>
<protein>
    <submittedName>
        <fullName evidence="6">Spermatogenesis-associated protein 5</fullName>
    </submittedName>
</protein>
<organism evidence="6 7">
    <name type="scientific">Smittium culicis</name>
    <dbReference type="NCBI Taxonomy" id="133412"/>
    <lineage>
        <taxon>Eukaryota</taxon>
        <taxon>Fungi</taxon>
        <taxon>Fungi incertae sedis</taxon>
        <taxon>Zoopagomycota</taxon>
        <taxon>Kickxellomycotina</taxon>
        <taxon>Harpellomycetes</taxon>
        <taxon>Harpellales</taxon>
        <taxon>Legeriomycetaceae</taxon>
        <taxon>Smittium</taxon>
    </lineage>
</organism>
<evidence type="ECO:0000256" key="3">
    <source>
        <dbReference type="ARBA" id="ARBA00022741"/>
    </source>
</evidence>
<dbReference type="GO" id="GO:0016887">
    <property type="term" value="F:ATP hydrolysis activity"/>
    <property type="evidence" value="ECO:0007669"/>
    <property type="project" value="InterPro"/>
</dbReference>
<dbReference type="GO" id="GO:0005737">
    <property type="term" value="C:cytoplasm"/>
    <property type="evidence" value="ECO:0007669"/>
    <property type="project" value="UniProtKB-SubCell"/>
</dbReference>
<accession>A0A1R1Y7M9</accession>
<reference evidence="7" key="1">
    <citation type="submission" date="2017-01" db="EMBL/GenBank/DDBJ databases">
        <authorList>
            <person name="Wang Y."/>
            <person name="White M."/>
            <person name="Kvist S."/>
            <person name="Moncalvo J.-M."/>
        </authorList>
    </citation>
    <scope>NUCLEOTIDE SEQUENCE [LARGE SCALE GENOMIC DNA]</scope>
    <source>
        <strain evidence="7">ID-206-W2</strain>
    </source>
</reference>
<keyword evidence="4" id="KW-0067">ATP-binding</keyword>
<dbReference type="PROSITE" id="PS00674">
    <property type="entry name" value="AAA"/>
    <property type="match status" value="2"/>
</dbReference>
<sequence length="775" mass="86429">MYEFKVEKRNEEKKAEENKIFISLTQLVNHSIYAGDLVIVKNTSNSDFREVCGIAWPSFTCEDSGDFVTVNKISHQIPPAKTVVVELVSPTSKVFNDSLFNHINLYLENVTYVCKHNMFDISFGGDEKRFKIIEIIPENVEKAPNEICTENNSTSTDLKSHFEKFDKDSLLLFRVLNNTKIISSVKAIESTDNKDFEYGYKNIGGLSSQIEKIKEVIELPLLNPELFTKYGITPPRGVLLYGPPGTGKTMIARAVANETKANVIIINGSEITTKYFGESEAKLNQLFQEARKNAPSIIFIDEIDALCPKRSSNNITSTESRIVTTLLTLMDGFSSNANKENVFDRVVVIGATNRPNSIDEALRRPGRFDREVEIPVPTTSDRFEILSVILKQVPNNLTNEQVSSITDKLHGFVGADIMSLCREAGLLAIKRCFKHEFTKFAFSDYQLNNLNDNTSSTIEDSRGSESISVPKSNVDVYLTIEDLQAASMMIKPSSMREIMLEVPKVYWSDIGGQSEIKAILQEAIQLPLENPELFTNMGISPPKGVLLYGPPGCSKTLFAKALATESGLNFIAIKGPELFNKYVGESEKAVRNVFKRARANSPSIVFFDEIDSLTTNRSGSGGSGESGSVSERVLAQLLMELDGIDTLSRVTVVAATNRPDIIDSALLRPGRFDRIVYVPPPDFESRVSIFSIQLKKMRVNETTVTPTILAEMSDGFSGAEVVSLCQEAAIVAMEDNINIEMVELEHFQRVRAGFKLHITKEMIQFYTEYQNKTKR</sequence>
<comment type="caution">
    <text evidence="6">The sequence shown here is derived from an EMBL/GenBank/DDBJ whole genome shotgun (WGS) entry which is preliminary data.</text>
</comment>
<keyword evidence="3" id="KW-0547">Nucleotide-binding</keyword>
<dbReference type="CDD" id="cd19503">
    <property type="entry name" value="RecA-like_CDC48_NLV2_r1-like"/>
    <property type="match status" value="1"/>
</dbReference>
<proteinExistence type="predicted"/>